<keyword evidence="2" id="KW-1185">Reference proteome</keyword>
<dbReference type="AlphaFoldDB" id="G5JQQ3"/>
<sequence>MGLHYKMITNQQWFIGAKVPNELCRGKTSWQSQQAFIPTTAPSKYN</sequence>
<gene>
    <name evidence="1" type="ORF">STRCR_1857</name>
</gene>
<comment type="caution">
    <text evidence="1">The sequence shown here is derived from an EMBL/GenBank/DDBJ whole genome shotgun (WGS) entry which is preliminary data.</text>
</comment>
<accession>G5JQQ3</accession>
<evidence type="ECO:0000313" key="2">
    <source>
        <dbReference type="Proteomes" id="UP000004322"/>
    </source>
</evidence>
<organism evidence="1 2">
    <name type="scientific">Streptococcus criceti HS-6</name>
    <dbReference type="NCBI Taxonomy" id="873449"/>
    <lineage>
        <taxon>Bacteria</taxon>
        <taxon>Bacillati</taxon>
        <taxon>Bacillota</taxon>
        <taxon>Bacilli</taxon>
        <taxon>Lactobacillales</taxon>
        <taxon>Streptococcaceae</taxon>
        <taxon>Streptococcus</taxon>
    </lineage>
</organism>
<proteinExistence type="predicted"/>
<name>G5JQQ3_STRCG</name>
<evidence type="ECO:0000313" key="1">
    <source>
        <dbReference type="EMBL" id="EHI75055.1"/>
    </source>
</evidence>
<dbReference type="Proteomes" id="UP000004322">
    <property type="component" value="Unassembled WGS sequence"/>
</dbReference>
<dbReference type="EMBL" id="AEUV02000002">
    <property type="protein sequence ID" value="EHI75055.1"/>
    <property type="molecule type" value="Genomic_DNA"/>
</dbReference>
<protein>
    <submittedName>
        <fullName evidence="1">Uncharacterized protein</fullName>
    </submittedName>
</protein>
<reference evidence="1" key="1">
    <citation type="submission" date="2011-07" db="EMBL/GenBank/DDBJ databases">
        <authorList>
            <person name="Stanhope M.J."/>
            <person name="Durkin A.S."/>
            <person name="Hostetler J."/>
            <person name="Kim M."/>
            <person name="Radune D."/>
            <person name="Singh I."/>
            <person name="Town C.D."/>
        </authorList>
    </citation>
    <scope>NUCLEOTIDE SEQUENCE [LARGE SCALE GENOMIC DNA]</scope>
    <source>
        <strain evidence="1">HS-6</strain>
    </source>
</reference>